<sequence length="124" mass="14629">MNGDNQALHEFCLRWVEWSRTRRLYAPLRPKNILLRLREPAGLGDERDAELDVALNLFNMALKAYPEGRSKQAFMAFYLGHVRPIKRAAYELGYSRMGFFKAVRRVRENVYAASHRLMRDREQV</sequence>
<protein>
    <submittedName>
        <fullName evidence="1">Uncharacterized protein</fullName>
    </submittedName>
</protein>
<accession>A0ABZ2PY72</accession>
<organism evidence="1 2">
    <name type="scientific">Mycetohabitans rhizoxinica</name>
    <dbReference type="NCBI Taxonomy" id="412963"/>
    <lineage>
        <taxon>Bacteria</taxon>
        <taxon>Pseudomonadati</taxon>
        <taxon>Pseudomonadota</taxon>
        <taxon>Betaproteobacteria</taxon>
        <taxon>Burkholderiales</taxon>
        <taxon>Burkholderiaceae</taxon>
        <taxon>Mycetohabitans</taxon>
    </lineage>
</organism>
<reference evidence="1 2" key="1">
    <citation type="submission" date="2020-09" db="EMBL/GenBank/DDBJ databases">
        <title>Genome sequences of Mycetohabitans spp.</title>
        <authorList>
            <person name="Carter M.E."/>
            <person name="Carpenter S.C.D."/>
            <person name="Bogdanove A.J."/>
        </authorList>
    </citation>
    <scope>NUCLEOTIDE SEQUENCE [LARGE SCALE GENOMIC DNA]</scope>
    <source>
        <strain evidence="1 2">B12</strain>
    </source>
</reference>
<evidence type="ECO:0000313" key="2">
    <source>
        <dbReference type="Proteomes" id="UP001493153"/>
    </source>
</evidence>
<dbReference type="Proteomes" id="UP001493153">
    <property type="component" value="Chromosome"/>
</dbReference>
<dbReference type="RefSeq" id="WP_013434673.1">
    <property type="nucleotide sequence ID" value="NZ_CP062176.1"/>
</dbReference>
<evidence type="ECO:0000313" key="1">
    <source>
        <dbReference type="EMBL" id="WXK39770.1"/>
    </source>
</evidence>
<name>A0ABZ2PY72_9BURK</name>
<dbReference type="EMBL" id="CP062176">
    <property type="protein sequence ID" value="WXK39770.1"/>
    <property type="molecule type" value="Genomic_DNA"/>
</dbReference>
<proteinExistence type="predicted"/>
<keyword evidence="2" id="KW-1185">Reference proteome</keyword>
<gene>
    <name evidence="1" type="ORF">IHE29_11045</name>
</gene>